<keyword evidence="3" id="KW-0805">Transcription regulation</keyword>
<feature type="modified residue" description="4-aspartylphosphate" evidence="6">
    <location>
        <position position="52"/>
    </location>
</feature>
<dbReference type="PATRIC" id="fig|1566026.4.peg.1428"/>
<dbReference type="CDD" id="cd17534">
    <property type="entry name" value="REC_DC-like"/>
    <property type="match status" value="1"/>
</dbReference>
<dbReference type="Gene3D" id="2.40.50.1020">
    <property type="entry name" value="LytTr DNA-binding domain"/>
    <property type="match status" value="1"/>
</dbReference>
<keyword evidence="2" id="KW-0902">Two-component regulatory system</keyword>
<sequence length="242" mass="27813">MNVLIVEDEPNYSDTLEMFIDELGYQVIGVAQEGKTALKLFKTSKPDIVLMDINLNGEMTGIDVAREFQSVQHTPIIFITSFDDKETFEKAKETAPYAYLIKPFDPDTLQRSIELAFCRAHTEDNRALEEESNVILASNSFFVKERNRLIKVDIDDVFWVEVEDKYSILHVPAKKYVLRQSLKDIAEKLDPSVFVQTHRSHIVNASKIEDIDLNLFVVRINGNEIPLGKSYKDNLINRLQML</sequence>
<dbReference type="SMART" id="SM00448">
    <property type="entry name" value="REC"/>
    <property type="match status" value="1"/>
</dbReference>
<dbReference type="InterPro" id="IPR011006">
    <property type="entry name" value="CheY-like_superfamily"/>
</dbReference>
<feature type="domain" description="Response regulatory" evidence="7">
    <location>
        <begin position="2"/>
        <end position="117"/>
    </location>
</feature>
<dbReference type="Gene3D" id="3.40.50.2300">
    <property type="match status" value="1"/>
</dbReference>
<dbReference type="GO" id="GO:0005829">
    <property type="term" value="C:cytosol"/>
    <property type="evidence" value="ECO:0007669"/>
    <property type="project" value="TreeGrafter"/>
</dbReference>
<evidence type="ECO:0000256" key="6">
    <source>
        <dbReference type="PROSITE-ProRule" id="PRU00169"/>
    </source>
</evidence>
<keyword evidence="5" id="KW-0804">Transcription</keyword>
<dbReference type="PROSITE" id="PS50930">
    <property type="entry name" value="HTH_LYTTR"/>
    <property type="match status" value="1"/>
</dbReference>
<dbReference type="GO" id="GO:0000156">
    <property type="term" value="F:phosphorelay response regulator activity"/>
    <property type="evidence" value="ECO:0007669"/>
    <property type="project" value="TreeGrafter"/>
</dbReference>
<dbReference type="GO" id="GO:0006355">
    <property type="term" value="P:regulation of DNA-templated transcription"/>
    <property type="evidence" value="ECO:0007669"/>
    <property type="project" value="TreeGrafter"/>
</dbReference>
<accession>A0A0L8AH82</accession>
<evidence type="ECO:0000256" key="5">
    <source>
        <dbReference type="ARBA" id="ARBA00023163"/>
    </source>
</evidence>
<dbReference type="InterPro" id="IPR039420">
    <property type="entry name" value="WalR-like"/>
</dbReference>
<evidence type="ECO:0000313" key="10">
    <source>
        <dbReference type="Proteomes" id="UP000036908"/>
    </source>
</evidence>
<dbReference type="PROSITE" id="PS50110">
    <property type="entry name" value="RESPONSE_REGULATORY"/>
    <property type="match status" value="1"/>
</dbReference>
<evidence type="ECO:0000256" key="2">
    <source>
        <dbReference type="ARBA" id="ARBA00023012"/>
    </source>
</evidence>
<reference evidence="10" key="1">
    <citation type="submission" date="2014-11" db="EMBL/GenBank/DDBJ databases">
        <title>Genome sequencing of Roseivirga sp. D-25.</title>
        <authorList>
            <person name="Selvaratnam C."/>
            <person name="Thevarajoo S."/>
            <person name="Goh K.M."/>
            <person name="Eee R."/>
            <person name="Chan K.-G."/>
            <person name="Chong C.S."/>
        </authorList>
    </citation>
    <scope>NUCLEOTIDE SEQUENCE [LARGE SCALE GENOMIC DNA]</scope>
    <source>
        <strain evidence="10">D-25</strain>
    </source>
</reference>
<dbReference type="Pfam" id="PF00072">
    <property type="entry name" value="Response_reg"/>
    <property type="match status" value="1"/>
</dbReference>
<name>A0A0L8AH82_9BACT</name>
<dbReference type="SMART" id="SM00850">
    <property type="entry name" value="LytTR"/>
    <property type="match status" value="1"/>
</dbReference>
<dbReference type="SUPFAM" id="SSF52172">
    <property type="entry name" value="CheY-like"/>
    <property type="match status" value="1"/>
</dbReference>
<proteinExistence type="predicted"/>
<evidence type="ECO:0000313" key="9">
    <source>
        <dbReference type="EMBL" id="KOF01759.1"/>
    </source>
</evidence>
<evidence type="ECO:0000256" key="3">
    <source>
        <dbReference type="ARBA" id="ARBA00023015"/>
    </source>
</evidence>
<feature type="domain" description="HTH LytTR-type" evidence="8">
    <location>
        <begin position="141"/>
        <end position="241"/>
    </location>
</feature>
<dbReference type="Proteomes" id="UP000036908">
    <property type="component" value="Unassembled WGS sequence"/>
</dbReference>
<evidence type="ECO:0000259" key="8">
    <source>
        <dbReference type="PROSITE" id="PS50930"/>
    </source>
</evidence>
<comment type="caution">
    <text evidence="9">The sequence shown here is derived from an EMBL/GenBank/DDBJ whole genome shotgun (WGS) entry which is preliminary data.</text>
</comment>
<dbReference type="PANTHER" id="PTHR48111">
    <property type="entry name" value="REGULATOR OF RPOS"/>
    <property type="match status" value="1"/>
</dbReference>
<dbReference type="EMBL" id="JSVA01000018">
    <property type="protein sequence ID" value="KOF01759.1"/>
    <property type="molecule type" value="Genomic_DNA"/>
</dbReference>
<dbReference type="Pfam" id="PF04397">
    <property type="entry name" value="LytTR"/>
    <property type="match status" value="1"/>
</dbReference>
<dbReference type="GO" id="GO:0000976">
    <property type="term" value="F:transcription cis-regulatory region binding"/>
    <property type="evidence" value="ECO:0007669"/>
    <property type="project" value="TreeGrafter"/>
</dbReference>
<dbReference type="InterPro" id="IPR001789">
    <property type="entry name" value="Sig_transdc_resp-reg_receiver"/>
</dbReference>
<keyword evidence="4" id="KW-0238">DNA-binding</keyword>
<gene>
    <name evidence="9" type="ORF">OB69_15540</name>
</gene>
<dbReference type="PANTHER" id="PTHR48111:SF1">
    <property type="entry name" value="TWO-COMPONENT RESPONSE REGULATOR ORR33"/>
    <property type="match status" value="1"/>
</dbReference>
<dbReference type="InterPro" id="IPR007492">
    <property type="entry name" value="LytTR_DNA-bd_dom"/>
</dbReference>
<protein>
    <recommendedName>
        <fullName evidence="11">LytTR family transcriptional regulator</fullName>
    </recommendedName>
</protein>
<dbReference type="OrthoDB" id="1646880at2"/>
<keyword evidence="10" id="KW-1185">Reference proteome</keyword>
<dbReference type="AlphaFoldDB" id="A0A0L8AH82"/>
<evidence type="ECO:0000256" key="4">
    <source>
        <dbReference type="ARBA" id="ARBA00023125"/>
    </source>
</evidence>
<dbReference type="RefSeq" id="WP_053224664.1">
    <property type="nucleotide sequence ID" value="NZ_JSVA01000018.1"/>
</dbReference>
<organism evidence="9 10">
    <name type="scientific">Roseivirga seohaensis subsp. aquiponti</name>
    <dbReference type="NCBI Taxonomy" id="1566026"/>
    <lineage>
        <taxon>Bacteria</taxon>
        <taxon>Pseudomonadati</taxon>
        <taxon>Bacteroidota</taxon>
        <taxon>Cytophagia</taxon>
        <taxon>Cytophagales</taxon>
        <taxon>Roseivirgaceae</taxon>
        <taxon>Roseivirga</taxon>
    </lineage>
</organism>
<evidence type="ECO:0000259" key="7">
    <source>
        <dbReference type="PROSITE" id="PS50110"/>
    </source>
</evidence>
<evidence type="ECO:0008006" key="11">
    <source>
        <dbReference type="Google" id="ProtNLM"/>
    </source>
</evidence>
<keyword evidence="1 6" id="KW-0597">Phosphoprotein</keyword>
<evidence type="ECO:0000256" key="1">
    <source>
        <dbReference type="ARBA" id="ARBA00022553"/>
    </source>
</evidence>
<dbReference type="GO" id="GO:0032993">
    <property type="term" value="C:protein-DNA complex"/>
    <property type="evidence" value="ECO:0007669"/>
    <property type="project" value="TreeGrafter"/>
</dbReference>